<dbReference type="PANTHER" id="PTHR10772:SF58">
    <property type="entry name" value="CO-CHAPERONIN GROES"/>
    <property type="match status" value="1"/>
</dbReference>
<name>G4Q6W9_ACIIR</name>
<dbReference type="GO" id="GO:0046872">
    <property type="term" value="F:metal ion binding"/>
    <property type="evidence" value="ECO:0007669"/>
    <property type="project" value="TreeGrafter"/>
</dbReference>
<dbReference type="InterPro" id="IPR020818">
    <property type="entry name" value="Chaperonin_GroES"/>
</dbReference>
<dbReference type="InterPro" id="IPR011032">
    <property type="entry name" value="GroES-like_sf"/>
</dbReference>
<dbReference type="PATRIC" id="fig|568816.4.peg.1002"/>
<evidence type="ECO:0000313" key="6">
    <source>
        <dbReference type="Proteomes" id="UP000007093"/>
    </source>
</evidence>
<comment type="similarity">
    <text evidence="1 3 4">Belongs to the GroES chaperonin family.</text>
</comment>
<dbReference type="AlphaFoldDB" id="G4Q6W9"/>
<dbReference type="SUPFAM" id="SSF50129">
    <property type="entry name" value="GroES-like"/>
    <property type="match status" value="1"/>
</dbReference>
<keyword evidence="2 3" id="KW-0143">Chaperone</keyword>
<dbReference type="HAMAP" id="MF_00580">
    <property type="entry name" value="CH10"/>
    <property type="match status" value="1"/>
</dbReference>
<dbReference type="NCBIfam" id="NF001534">
    <property type="entry name" value="PRK00364.2-5"/>
    <property type="match status" value="1"/>
</dbReference>
<dbReference type="InParanoid" id="G4Q6W9"/>
<sequence>MLRPLEDHVVVEPVVQEEKTESGIYLPDTAHKDKPQTGKVVAVGTGRLLDNGTRIASEVKVGETVVFAKYSGSEVELDGKDYIILRDSDILAVVEDK</sequence>
<dbReference type="Proteomes" id="UP000007093">
    <property type="component" value="Chromosome"/>
</dbReference>
<dbReference type="GeneID" id="92878715"/>
<dbReference type="PANTHER" id="PTHR10772">
    <property type="entry name" value="10 KDA HEAT SHOCK PROTEIN"/>
    <property type="match status" value="1"/>
</dbReference>
<dbReference type="Pfam" id="PF00166">
    <property type="entry name" value="Cpn10"/>
    <property type="match status" value="1"/>
</dbReference>
<dbReference type="Gene3D" id="2.30.33.40">
    <property type="entry name" value="GroES chaperonin"/>
    <property type="match status" value="1"/>
</dbReference>
<dbReference type="PRINTS" id="PR00297">
    <property type="entry name" value="CHAPERONIN10"/>
</dbReference>
<dbReference type="EMBL" id="CP003058">
    <property type="protein sequence ID" value="AEQ22268.1"/>
    <property type="molecule type" value="Genomic_DNA"/>
</dbReference>
<comment type="subunit">
    <text evidence="3">Heptamer of 7 subunits arranged in a ring. Interacts with the chaperonin GroEL.</text>
</comment>
<comment type="function">
    <text evidence="3 4">Together with the chaperonin GroEL, plays an essential role in assisting protein folding. The GroEL-GroES system forms a nano-cage that allows encapsulation of the non-native substrate proteins and provides a physical environment optimized to promote and accelerate protein folding. GroES binds to the apical surface of the GroEL ring, thereby capping the opening of the GroEL channel.</text>
</comment>
<dbReference type="InterPro" id="IPR037124">
    <property type="entry name" value="Chaperonin_GroES_sf"/>
</dbReference>
<comment type="subcellular location">
    <subcellularLocation>
        <location evidence="3">Cytoplasm</location>
    </subcellularLocation>
</comment>
<dbReference type="HOGENOM" id="CLU_132825_2_0_9"/>
<dbReference type="GO" id="GO:0051082">
    <property type="term" value="F:unfolded protein binding"/>
    <property type="evidence" value="ECO:0007669"/>
    <property type="project" value="TreeGrafter"/>
</dbReference>
<evidence type="ECO:0000256" key="4">
    <source>
        <dbReference type="RuleBase" id="RU000535"/>
    </source>
</evidence>
<gene>
    <name evidence="3" type="primary">groES</name>
    <name evidence="3" type="synonym">groS</name>
    <name evidence="5" type="ordered locus">Acin_1042</name>
</gene>
<dbReference type="GO" id="GO:0005524">
    <property type="term" value="F:ATP binding"/>
    <property type="evidence" value="ECO:0007669"/>
    <property type="project" value="InterPro"/>
</dbReference>
<dbReference type="FunFam" id="2.30.33.40:FF:000001">
    <property type="entry name" value="10 kDa chaperonin"/>
    <property type="match status" value="1"/>
</dbReference>
<reference evidence="5 6" key="1">
    <citation type="journal article" date="2011" name="J. Bacteriol.">
        <title>Complete genome sequence of Acidaminococcus intestini RYC-MR95, a Gram-negative bacterium from the phylum Firmicutes.</title>
        <authorList>
            <person name="D'Auria G."/>
            <person name="Galan J.C."/>
            <person name="Rodriguez-Alcayna M."/>
            <person name="Moya A."/>
            <person name="Baquero F."/>
            <person name="Latorre A."/>
        </authorList>
    </citation>
    <scope>NUCLEOTIDE SEQUENCE [LARGE SCALE GENOMIC DNA]</scope>
    <source>
        <strain evidence="5 6">RyC-MR95</strain>
    </source>
</reference>
<evidence type="ECO:0000313" key="5">
    <source>
        <dbReference type="EMBL" id="AEQ22268.1"/>
    </source>
</evidence>
<evidence type="ECO:0000256" key="3">
    <source>
        <dbReference type="HAMAP-Rule" id="MF_00580"/>
    </source>
</evidence>
<dbReference type="RefSeq" id="WP_009015681.1">
    <property type="nucleotide sequence ID" value="NC_016077.1"/>
</dbReference>
<evidence type="ECO:0000256" key="1">
    <source>
        <dbReference type="ARBA" id="ARBA00006975"/>
    </source>
</evidence>
<dbReference type="NCBIfam" id="NF001531">
    <property type="entry name" value="PRK00364.2-2"/>
    <property type="match status" value="1"/>
</dbReference>
<keyword evidence="6" id="KW-1185">Reference proteome</keyword>
<proteinExistence type="inferred from homology"/>
<organism evidence="5 6">
    <name type="scientific">Acidaminococcus intestini (strain RyC-MR95)</name>
    <dbReference type="NCBI Taxonomy" id="568816"/>
    <lineage>
        <taxon>Bacteria</taxon>
        <taxon>Bacillati</taxon>
        <taxon>Bacillota</taxon>
        <taxon>Negativicutes</taxon>
        <taxon>Acidaminococcales</taxon>
        <taxon>Acidaminococcaceae</taxon>
        <taxon>Acidaminococcus</taxon>
    </lineage>
</organism>
<protein>
    <recommendedName>
        <fullName evidence="3">Co-chaperonin GroES</fullName>
    </recommendedName>
    <alternativeName>
        <fullName evidence="3">10 kDa chaperonin</fullName>
    </alternativeName>
    <alternativeName>
        <fullName evidence="3">Chaperonin-10</fullName>
        <shortName evidence="3">Cpn10</shortName>
    </alternativeName>
</protein>
<dbReference type="eggNOG" id="COG0234">
    <property type="taxonomic scope" value="Bacteria"/>
</dbReference>
<accession>G4Q6W9</accession>
<dbReference type="SMART" id="SM00883">
    <property type="entry name" value="Cpn10"/>
    <property type="match status" value="1"/>
</dbReference>
<dbReference type="NCBIfam" id="NF001533">
    <property type="entry name" value="PRK00364.2-4"/>
    <property type="match status" value="1"/>
</dbReference>
<evidence type="ECO:0000256" key="2">
    <source>
        <dbReference type="ARBA" id="ARBA00023186"/>
    </source>
</evidence>
<keyword evidence="3" id="KW-0963">Cytoplasm</keyword>
<dbReference type="FunCoup" id="G4Q6W9">
    <property type="interactions" value="340"/>
</dbReference>
<dbReference type="CDD" id="cd00320">
    <property type="entry name" value="cpn10"/>
    <property type="match status" value="1"/>
</dbReference>
<dbReference type="GO" id="GO:0051087">
    <property type="term" value="F:protein-folding chaperone binding"/>
    <property type="evidence" value="ECO:0007669"/>
    <property type="project" value="TreeGrafter"/>
</dbReference>
<dbReference type="GO" id="GO:0044183">
    <property type="term" value="F:protein folding chaperone"/>
    <property type="evidence" value="ECO:0007669"/>
    <property type="project" value="InterPro"/>
</dbReference>
<dbReference type="KEGG" id="ain:Acin_1042"/>
<dbReference type="GO" id="GO:0005737">
    <property type="term" value="C:cytoplasm"/>
    <property type="evidence" value="ECO:0007669"/>
    <property type="project" value="UniProtKB-SubCell"/>
</dbReference>
<dbReference type="STRING" id="568816.Acin_1042"/>